<reference evidence="11" key="1">
    <citation type="journal article" date="2019" name="Int. J. Syst. Evol. Microbiol.">
        <title>The Global Catalogue of Microorganisms (GCM) 10K type strain sequencing project: providing services to taxonomists for standard genome sequencing and annotation.</title>
        <authorList>
            <consortium name="The Broad Institute Genomics Platform"/>
            <consortium name="The Broad Institute Genome Sequencing Center for Infectious Disease"/>
            <person name="Wu L."/>
            <person name="Ma J."/>
        </authorList>
    </citation>
    <scope>NUCLEOTIDE SEQUENCE [LARGE SCALE GENOMIC DNA]</scope>
    <source>
        <strain evidence="11">JCM 17666</strain>
    </source>
</reference>
<keyword evidence="2" id="KW-0001">2Fe-2S</keyword>
<comment type="similarity">
    <text evidence="1">Belongs to the bacterial ring-hydroxylating dioxygenase alpha subunit family.</text>
</comment>
<dbReference type="PANTHER" id="PTHR43756">
    <property type="entry name" value="CHOLINE MONOOXYGENASE, CHLOROPLASTIC"/>
    <property type="match status" value="1"/>
</dbReference>
<evidence type="ECO:0000313" key="10">
    <source>
        <dbReference type="EMBL" id="GAA4344282.1"/>
    </source>
</evidence>
<dbReference type="InterPro" id="IPR017941">
    <property type="entry name" value="Rieske_2Fe-2S"/>
</dbReference>
<feature type="domain" description="Rieske" evidence="9">
    <location>
        <begin position="52"/>
        <end position="163"/>
    </location>
</feature>
<dbReference type="PRINTS" id="PR00090">
    <property type="entry name" value="RNGDIOXGNASE"/>
</dbReference>
<dbReference type="SUPFAM" id="SSF50022">
    <property type="entry name" value="ISP domain"/>
    <property type="match status" value="1"/>
</dbReference>
<keyword evidence="6" id="KW-0408">Iron</keyword>
<evidence type="ECO:0000256" key="5">
    <source>
        <dbReference type="ARBA" id="ARBA00023002"/>
    </source>
</evidence>
<dbReference type="InterPro" id="IPR015881">
    <property type="entry name" value="ARHD_Rieske_2Fe_2S"/>
</dbReference>
<dbReference type="Proteomes" id="UP001501671">
    <property type="component" value="Unassembled WGS sequence"/>
</dbReference>
<dbReference type="InterPro" id="IPR015879">
    <property type="entry name" value="Ring_hydroxy_dOase_asu_C_dom"/>
</dbReference>
<keyword evidence="11" id="KW-1185">Reference proteome</keyword>
<dbReference type="Pfam" id="PF00848">
    <property type="entry name" value="Ring_hydroxyl_A"/>
    <property type="match status" value="1"/>
</dbReference>
<dbReference type="EMBL" id="BAABFO010000046">
    <property type="protein sequence ID" value="GAA4344282.1"/>
    <property type="molecule type" value="Genomic_DNA"/>
</dbReference>
<dbReference type="RefSeq" id="WP_345252488.1">
    <property type="nucleotide sequence ID" value="NZ_BAABFO010000046.1"/>
</dbReference>
<comment type="caution">
    <text evidence="10">The sequence shown here is derived from an EMBL/GenBank/DDBJ whole genome shotgun (WGS) entry which is preliminary data.</text>
</comment>
<evidence type="ECO:0000256" key="8">
    <source>
        <dbReference type="ARBA" id="ARBA00023027"/>
    </source>
</evidence>
<gene>
    <name evidence="10" type="ORF">GCM10023144_47910</name>
</gene>
<dbReference type="Gene3D" id="2.102.10.10">
    <property type="entry name" value="Rieske [2Fe-2S] iron-sulphur domain"/>
    <property type="match status" value="1"/>
</dbReference>
<proteinExistence type="inferred from homology"/>
<dbReference type="Gene3D" id="3.90.380.10">
    <property type="entry name" value="Naphthalene 1,2-dioxygenase Alpha Subunit, Chain A, domain 1"/>
    <property type="match status" value="1"/>
</dbReference>
<evidence type="ECO:0000256" key="3">
    <source>
        <dbReference type="ARBA" id="ARBA00022723"/>
    </source>
</evidence>
<evidence type="ECO:0000313" key="11">
    <source>
        <dbReference type="Proteomes" id="UP001501671"/>
    </source>
</evidence>
<evidence type="ECO:0000256" key="7">
    <source>
        <dbReference type="ARBA" id="ARBA00023014"/>
    </source>
</evidence>
<dbReference type="InterPro" id="IPR036922">
    <property type="entry name" value="Rieske_2Fe-2S_sf"/>
</dbReference>
<dbReference type="PROSITE" id="PS00570">
    <property type="entry name" value="RING_HYDROXYL_ALPHA"/>
    <property type="match status" value="1"/>
</dbReference>
<accession>A0ABP8HTV3</accession>
<dbReference type="SUPFAM" id="SSF55961">
    <property type="entry name" value="Bet v1-like"/>
    <property type="match status" value="1"/>
</dbReference>
<dbReference type="PROSITE" id="PS51296">
    <property type="entry name" value="RIESKE"/>
    <property type="match status" value="1"/>
</dbReference>
<organism evidence="10 11">
    <name type="scientific">Pigmentiphaga soli</name>
    <dbReference type="NCBI Taxonomy" id="1007095"/>
    <lineage>
        <taxon>Bacteria</taxon>
        <taxon>Pseudomonadati</taxon>
        <taxon>Pseudomonadota</taxon>
        <taxon>Betaproteobacteria</taxon>
        <taxon>Burkholderiales</taxon>
        <taxon>Alcaligenaceae</taxon>
        <taxon>Pigmentiphaga</taxon>
    </lineage>
</organism>
<keyword evidence="8" id="KW-0520">NAD</keyword>
<evidence type="ECO:0000256" key="2">
    <source>
        <dbReference type="ARBA" id="ARBA00022714"/>
    </source>
</evidence>
<keyword evidence="3" id="KW-0479">Metal-binding</keyword>
<name>A0ABP8HTV3_9BURK</name>
<sequence length="441" mass="49377">MPLSNDAPQLPRPAWDREKLRSLVRPDRVHRALYVDPELFELEMRRVFGAAWVYVGHESQVPDPGDYVATRIGLDPVLLTRDDAGKLHLIHNRCAHRGLEVATAESGNARLFRCAYHGWAYRADGALAAMPQRRSYPGVDAADPQWSMRAVPRVDSYRGFVFASLAAEGPSLADYLGGIRHSIDDLVDRAPDGAISLRGGASKYTIRANWKTQIDNGVDLHHASFTHSSTLDRDGRQFSRHGGGPRLLEDSRRSIDWESFGVVGFPNGHGYQGRPPVETLPSGPVHEEYVRRLEARHGAARTAEILNYDRFNSVIYPSMTFQAFGQHLRIVRPVAVDRTEILIYPVWLDGAPDEMNRQAIRSIAATHSAASMIQTDDVEVFERIQRGLSAGGNDWVMFGGHMGSEQPWREGGWRGLGTSEFVSRLQYQSWLNYMLEGADHD</sequence>
<evidence type="ECO:0000256" key="1">
    <source>
        <dbReference type="ARBA" id="ARBA00008751"/>
    </source>
</evidence>
<dbReference type="GO" id="GO:0051213">
    <property type="term" value="F:dioxygenase activity"/>
    <property type="evidence" value="ECO:0007669"/>
    <property type="project" value="UniProtKB-KW"/>
</dbReference>
<dbReference type="PANTHER" id="PTHR43756:SF1">
    <property type="entry name" value="3-PHENYLPROPIONATE_CINNAMIC ACID DIOXYGENASE SUBUNIT ALPHA"/>
    <property type="match status" value="1"/>
</dbReference>
<protein>
    <submittedName>
        <fullName evidence="10">Aromatic-ring-hydroxylating dioxygenase subunit alpha</fullName>
    </submittedName>
</protein>
<keyword evidence="4 10" id="KW-0223">Dioxygenase</keyword>
<dbReference type="InterPro" id="IPR001663">
    <property type="entry name" value="Rng_hydr_dOase-A"/>
</dbReference>
<evidence type="ECO:0000259" key="9">
    <source>
        <dbReference type="PROSITE" id="PS51296"/>
    </source>
</evidence>
<keyword evidence="7" id="KW-0411">Iron-sulfur</keyword>
<keyword evidence="5" id="KW-0560">Oxidoreductase</keyword>
<evidence type="ECO:0000256" key="4">
    <source>
        <dbReference type="ARBA" id="ARBA00022964"/>
    </source>
</evidence>
<evidence type="ECO:0000256" key="6">
    <source>
        <dbReference type="ARBA" id="ARBA00023004"/>
    </source>
</evidence>
<dbReference type="Pfam" id="PF00355">
    <property type="entry name" value="Rieske"/>
    <property type="match status" value="1"/>
</dbReference>